<dbReference type="EMBL" id="VKGK01000028">
    <property type="protein sequence ID" value="TRY12693.1"/>
    <property type="molecule type" value="Genomic_DNA"/>
</dbReference>
<dbReference type="InterPro" id="IPR000160">
    <property type="entry name" value="GGDEF_dom"/>
</dbReference>
<dbReference type="Pfam" id="PF00990">
    <property type="entry name" value="GGDEF"/>
    <property type="match status" value="1"/>
</dbReference>
<dbReference type="Gene3D" id="3.20.20.450">
    <property type="entry name" value="EAL domain"/>
    <property type="match status" value="1"/>
</dbReference>
<dbReference type="PANTHER" id="PTHR33121">
    <property type="entry name" value="CYCLIC DI-GMP PHOSPHODIESTERASE PDEF"/>
    <property type="match status" value="1"/>
</dbReference>
<reference evidence="4" key="1">
    <citation type="submission" date="2019-07" db="EMBL/GenBank/DDBJ databases">
        <title>Shewanella sp. YLB-08 draft genomic sequence.</title>
        <authorList>
            <person name="Yu L."/>
        </authorList>
    </citation>
    <scope>NUCLEOTIDE SEQUENCE [LARGE SCALE GENOMIC DNA]</scope>
    <source>
        <strain evidence="4">JCM 20706</strain>
    </source>
</reference>
<dbReference type="InterPro" id="IPR050706">
    <property type="entry name" value="Cyclic-di-GMP_PDE-like"/>
</dbReference>
<organism evidence="3 4">
    <name type="scientific">Shewanella hanedai</name>
    <name type="common">Alteromonas hanedai</name>
    <dbReference type="NCBI Taxonomy" id="25"/>
    <lineage>
        <taxon>Bacteria</taxon>
        <taxon>Pseudomonadati</taxon>
        <taxon>Pseudomonadota</taxon>
        <taxon>Gammaproteobacteria</taxon>
        <taxon>Alteromonadales</taxon>
        <taxon>Shewanellaceae</taxon>
        <taxon>Shewanella</taxon>
    </lineage>
</organism>
<dbReference type="InterPro" id="IPR021800">
    <property type="entry name" value="DUF3369"/>
</dbReference>
<dbReference type="SUPFAM" id="SSF55073">
    <property type="entry name" value="Nucleotide cyclase"/>
    <property type="match status" value="1"/>
</dbReference>
<feature type="domain" description="GGDEF" evidence="2">
    <location>
        <begin position="262"/>
        <end position="394"/>
    </location>
</feature>
<evidence type="ECO:0000259" key="2">
    <source>
        <dbReference type="PROSITE" id="PS50887"/>
    </source>
</evidence>
<dbReference type="OrthoDB" id="9813903at2"/>
<dbReference type="RefSeq" id="WP_144041785.1">
    <property type="nucleotide sequence ID" value="NZ_BMPL01000027.1"/>
</dbReference>
<evidence type="ECO:0000313" key="3">
    <source>
        <dbReference type="EMBL" id="TRY12693.1"/>
    </source>
</evidence>
<dbReference type="PANTHER" id="PTHR33121:SF71">
    <property type="entry name" value="OXYGEN SENSOR PROTEIN DOSP"/>
    <property type="match status" value="1"/>
</dbReference>
<gene>
    <name evidence="3" type="ORF">FN961_19145</name>
</gene>
<keyword evidence="4" id="KW-1185">Reference proteome</keyword>
<feature type="domain" description="EAL" evidence="1">
    <location>
        <begin position="403"/>
        <end position="656"/>
    </location>
</feature>
<name>A0A553JJP9_SHEHA</name>
<dbReference type="AlphaFoldDB" id="A0A553JJP9"/>
<dbReference type="InterPro" id="IPR001633">
    <property type="entry name" value="EAL_dom"/>
</dbReference>
<dbReference type="PROSITE" id="PS50887">
    <property type="entry name" value="GGDEF"/>
    <property type="match status" value="1"/>
</dbReference>
<dbReference type="CDD" id="cd01949">
    <property type="entry name" value="GGDEF"/>
    <property type="match status" value="1"/>
</dbReference>
<dbReference type="NCBIfam" id="TIGR00254">
    <property type="entry name" value="GGDEF"/>
    <property type="match status" value="1"/>
</dbReference>
<dbReference type="InterPro" id="IPR035919">
    <property type="entry name" value="EAL_sf"/>
</dbReference>
<dbReference type="Pfam" id="PF00563">
    <property type="entry name" value="EAL"/>
    <property type="match status" value="1"/>
</dbReference>
<dbReference type="SUPFAM" id="SSF141868">
    <property type="entry name" value="EAL domain-like"/>
    <property type="match status" value="1"/>
</dbReference>
<dbReference type="SMART" id="SM00052">
    <property type="entry name" value="EAL"/>
    <property type="match status" value="1"/>
</dbReference>
<proteinExistence type="predicted"/>
<protein>
    <submittedName>
        <fullName evidence="3">EAL domain-containing protein</fullName>
    </submittedName>
</protein>
<evidence type="ECO:0000259" key="1">
    <source>
        <dbReference type="PROSITE" id="PS50883"/>
    </source>
</evidence>
<dbReference type="Pfam" id="PF11849">
    <property type="entry name" value="DUF3369"/>
    <property type="match status" value="1"/>
</dbReference>
<dbReference type="InterPro" id="IPR029787">
    <property type="entry name" value="Nucleotide_cyclase"/>
</dbReference>
<dbReference type="Proteomes" id="UP000318126">
    <property type="component" value="Unassembled WGS sequence"/>
</dbReference>
<dbReference type="GO" id="GO:0071111">
    <property type="term" value="F:cyclic-guanylate-specific phosphodiesterase activity"/>
    <property type="evidence" value="ECO:0007669"/>
    <property type="project" value="InterPro"/>
</dbReference>
<dbReference type="SMART" id="SM00267">
    <property type="entry name" value="GGDEF"/>
    <property type="match status" value="1"/>
</dbReference>
<sequence>MESHDAGLLLVQFVREELNNMNVRIILRTGQPGYAPEMSVIKQYDINDYREKSDLTSNVIFSCLTTALRSYQQIKTIESSRKGLEMVVDASSALLTIRGIKQFSIGILTHICALLHIKPEGIICANSKETELGKEVTILAAAGHYSHLFNQPITTIGKPHIEKNIENVILQKKSIFIQGFSFIYIPTTASNEIIVIIESSNTVSALDQQLVKVFGINIAVGFNNASMFEHIEDLAYTDKLTNLPNRISLMKHLSERMLEKENPFFLVIIDIDDFNVINDGLGSTIGDRVIVLISTLLSSIEIENKYIACLGKGTFGLIFGLKDNQQISRTLLEVQHVLKPKVSIDNNNILVSLSGGVNVFNQQDKDAELFFSNTSIALKRAKESYRGRFCLFCEEMNAQLTARLKTINELHTALDRNELFLLYQPQVDYKTLQVIGVEALVRWQKNDGTLVYPLDFIEAAEDSGLIVPIGLWILKTAIAQSLQWKSEGYNIRMAVNVSPRQMSEEDFVDKAIGVIKELGMTPKELELEITETTAVKNTDELIKKLTLLRHAGVQIAIDDFGTGYSSLSYLQKLPVDRLKIDGSFIRNIDTSEEDACIAEMIINMGHKLNLEVIAECVETNLQQKVLIELGCDEAQGYLYEKPIPGDALALMLKNQVSIFSK</sequence>
<dbReference type="CDD" id="cd01948">
    <property type="entry name" value="EAL"/>
    <property type="match status" value="1"/>
</dbReference>
<accession>A0A553JJP9</accession>
<comment type="caution">
    <text evidence="3">The sequence shown here is derived from an EMBL/GenBank/DDBJ whole genome shotgun (WGS) entry which is preliminary data.</text>
</comment>
<evidence type="ECO:0000313" key="4">
    <source>
        <dbReference type="Proteomes" id="UP000318126"/>
    </source>
</evidence>
<dbReference type="Gene3D" id="3.30.70.270">
    <property type="match status" value="1"/>
</dbReference>
<dbReference type="PROSITE" id="PS50883">
    <property type="entry name" value="EAL"/>
    <property type="match status" value="1"/>
</dbReference>
<dbReference type="InterPro" id="IPR043128">
    <property type="entry name" value="Rev_trsase/Diguanyl_cyclase"/>
</dbReference>